<feature type="domain" description="DinB-like" evidence="1">
    <location>
        <begin position="31"/>
        <end position="163"/>
    </location>
</feature>
<organism evidence="2 3">
    <name type="scientific">Chitinophaga oryziterrae</name>
    <dbReference type="NCBI Taxonomy" id="1031224"/>
    <lineage>
        <taxon>Bacteria</taxon>
        <taxon>Pseudomonadati</taxon>
        <taxon>Bacteroidota</taxon>
        <taxon>Chitinophagia</taxon>
        <taxon>Chitinophagales</taxon>
        <taxon>Chitinophagaceae</taxon>
        <taxon>Chitinophaga</taxon>
    </lineage>
</organism>
<dbReference type="Pfam" id="PF12867">
    <property type="entry name" value="DinB_2"/>
    <property type="match status" value="1"/>
</dbReference>
<dbReference type="SUPFAM" id="SSF109854">
    <property type="entry name" value="DinB/YfiT-like putative metalloenzymes"/>
    <property type="match status" value="1"/>
</dbReference>
<evidence type="ECO:0000313" key="3">
    <source>
        <dbReference type="Proteomes" id="UP000468388"/>
    </source>
</evidence>
<name>A0A6N8J5Q0_9BACT</name>
<dbReference type="Proteomes" id="UP000468388">
    <property type="component" value="Unassembled WGS sequence"/>
</dbReference>
<gene>
    <name evidence="2" type="ORF">GO495_02735</name>
</gene>
<proteinExistence type="predicted"/>
<accession>A0A6N8J5Q0</accession>
<dbReference type="OrthoDB" id="9793216at2"/>
<sequence>MISKPQPGEYVDYQGTYINMVGDLPVLDVLTASKSNTHALLYSIPLEKEEYAYAPGKWTVKEVVNHMIDTERIFAYRLLAFARGEKQGLPGFEQDDYAKQSFANERLLHDLADEFRAVRESSLYLVRNLNEQQLANIGKSNNNPLSARALVYMMAGHELYHIKILKEKYL</sequence>
<reference evidence="2 3" key="1">
    <citation type="submission" date="2019-12" db="EMBL/GenBank/DDBJ databases">
        <title>The draft genomic sequence of strain Chitinophaga oryziterrae JCM 16595.</title>
        <authorList>
            <person name="Zhang X."/>
        </authorList>
    </citation>
    <scope>NUCLEOTIDE SEQUENCE [LARGE SCALE GENOMIC DNA]</scope>
    <source>
        <strain evidence="2 3">JCM 16595</strain>
    </source>
</reference>
<dbReference type="InterPro" id="IPR024775">
    <property type="entry name" value="DinB-like"/>
</dbReference>
<dbReference type="InterPro" id="IPR034660">
    <property type="entry name" value="DinB/YfiT-like"/>
</dbReference>
<dbReference type="RefSeq" id="WP_157298166.1">
    <property type="nucleotide sequence ID" value="NZ_BAAAZB010000005.1"/>
</dbReference>
<comment type="caution">
    <text evidence="2">The sequence shown here is derived from an EMBL/GenBank/DDBJ whole genome shotgun (WGS) entry which is preliminary data.</text>
</comment>
<keyword evidence="3" id="KW-1185">Reference proteome</keyword>
<dbReference type="EMBL" id="WRXO01000001">
    <property type="protein sequence ID" value="MVT39492.1"/>
    <property type="molecule type" value="Genomic_DNA"/>
</dbReference>
<dbReference type="Gene3D" id="1.20.120.450">
    <property type="entry name" value="dinb family like domain"/>
    <property type="match status" value="1"/>
</dbReference>
<evidence type="ECO:0000259" key="1">
    <source>
        <dbReference type="Pfam" id="PF12867"/>
    </source>
</evidence>
<dbReference type="AlphaFoldDB" id="A0A6N8J5Q0"/>
<evidence type="ECO:0000313" key="2">
    <source>
        <dbReference type="EMBL" id="MVT39492.1"/>
    </source>
</evidence>
<protein>
    <submittedName>
        <fullName evidence="2">DinB family protein</fullName>
    </submittedName>
</protein>